<reference evidence="7 8" key="1">
    <citation type="submission" date="2023-07" db="EMBL/GenBank/DDBJ databases">
        <title>Sorghum-associated microbial communities from plants grown in Nebraska, USA.</title>
        <authorList>
            <person name="Schachtman D."/>
        </authorList>
    </citation>
    <scope>NUCLEOTIDE SEQUENCE [LARGE SCALE GENOMIC DNA]</scope>
    <source>
        <strain evidence="7 8">BE310</strain>
    </source>
</reference>
<dbReference type="InterPro" id="IPR011006">
    <property type="entry name" value="CheY-like_superfamily"/>
</dbReference>
<dbReference type="InterPro" id="IPR029787">
    <property type="entry name" value="Nucleotide_cyclase"/>
</dbReference>
<dbReference type="InterPro" id="IPR000160">
    <property type="entry name" value="GGDEF_dom"/>
</dbReference>
<evidence type="ECO:0000259" key="4">
    <source>
        <dbReference type="PROSITE" id="PS50110"/>
    </source>
</evidence>
<feature type="domain" description="GGDEF" evidence="6">
    <location>
        <begin position="353"/>
        <end position="485"/>
    </location>
</feature>
<dbReference type="EMBL" id="JAVDXQ010000001">
    <property type="protein sequence ID" value="MDR7294736.1"/>
    <property type="molecule type" value="Genomic_DNA"/>
</dbReference>
<dbReference type="Pfam" id="PF00990">
    <property type="entry name" value="GGDEF"/>
    <property type="match status" value="1"/>
</dbReference>
<dbReference type="PANTHER" id="PTHR44757">
    <property type="entry name" value="DIGUANYLATE CYCLASE DGCP"/>
    <property type="match status" value="1"/>
</dbReference>
<sequence length="773" mass="84549">MSTRPILAVDDEATNLATLKQILSPHYPLVFARSGTECLAAAAKHQPALILLDVQMPDLDGYEVCRRLKADPQTEHVAVIFVTALAEAGDEAAGFECGAVDYIVKPVSPALVLARVRTHLSLVRASMLERYVQQLEAQQLKIGRLNRIKTVQSGINSAIVRLRDRQALLDEACRIAAEDGGFAMAWVALAHGPLAALDPVATRGLSAQQLDRLRLTLSKAALPHRRALPYKALDGGNPVYYNDLAEVDPATDAVCTDARALGFASAIALPLTPWDRAVGVITLYARDAHLFDDDELKLLGELAGDISFALKHIEQEEKVHYLSRYDALTGLPNNHVFLDHLGLAIQSAAAAGRTVVAVVANLSRFKRVNDAHGRHVGDQLLRQLGQRLAAEFSRSHSVARVAGDNFAIAGPYHGDEDITALLRTLDDIVGKPAAIHGAEVTLDAHFGLAVYPDDGMDAESLFRNAEAALKQARLSGEKHATYSPEMNARMAEKHEMERLLREALARQQFVLHFQPKVDLLQGRITGAEALIRWRHPTRGLLGPGEFIAVAEETGLIVPIGEWVIQAVCAQQAAWRARGVPILPVAVNLSALQFREGRVRLCIEQALRDNALQAGAIELEVTETLVMQDPADAERTMQDFREFGLHLSLDDFGTGYSSLAYLKLFPFNSVKIDRAFVTDISRGEQDGAIALAIISMAHSMHMQVIAEGVETVEQLEFLRRSGCDQMQGYYFSRPVPADDYARTLTEGRQLQLQPQQGLLAGEAAVPRRQAPLDH</sequence>
<dbReference type="SMART" id="SM00052">
    <property type="entry name" value="EAL"/>
    <property type="match status" value="1"/>
</dbReference>
<dbReference type="CDD" id="cd01949">
    <property type="entry name" value="GGDEF"/>
    <property type="match status" value="1"/>
</dbReference>
<dbReference type="Gene3D" id="3.30.70.270">
    <property type="match status" value="1"/>
</dbReference>
<dbReference type="PROSITE" id="PS50883">
    <property type="entry name" value="EAL"/>
    <property type="match status" value="1"/>
</dbReference>
<feature type="domain" description="EAL" evidence="5">
    <location>
        <begin position="493"/>
        <end position="747"/>
    </location>
</feature>
<evidence type="ECO:0000313" key="7">
    <source>
        <dbReference type="EMBL" id="MDR7294736.1"/>
    </source>
</evidence>
<dbReference type="SUPFAM" id="SSF141868">
    <property type="entry name" value="EAL domain-like"/>
    <property type="match status" value="1"/>
</dbReference>
<dbReference type="Gene3D" id="3.40.50.2300">
    <property type="match status" value="1"/>
</dbReference>
<dbReference type="SUPFAM" id="SSF55073">
    <property type="entry name" value="Nucleotide cyclase"/>
    <property type="match status" value="1"/>
</dbReference>
<dbReference type="InterPro" id="IPR001633">
    <property type="entry name" value="EAL_dom"/>
</dbReference>
<evidence type="ECO:0000256" key="1">
    <source>
        <dbReference type="ARBA" id="ARBA00022679"/>
    </source>
</evidence>
<keyword evidence="1" id="KW-0808">Transferase</keyword>
<dbReference type="SMART" id="SM00267">
    <property type="entry name" value="GGDEF"/>
    <property type="match status" value="1"/>
</dbReference>
<accession>A0ABU1Z3Z4</accession>
<dbReference type="SUPFAM" id="SSF55781">
    <property type="entry name" value="GAF domain-like"/>
    <property type="match status" value="1"/>
</dbReference>
<dbReference type="CDD" id="cd01948">
    <property type="entry name" value="EAL"/>
    <property type="match status" value="1"/>
</dbReference>
<dbReference type="InterPro" id="IPR029016">
    <property type="entry name" value="GAF-like_dom_sf"/>
</dbReference>
<keyword evidence="3" id="KW-0597">Phosphoprotein</keyword>
<evidence type="ECO:0000313" key="8">
    <source>
        <dbReference type="Proteomes" id="UP001180536"/>
    </source>
</evidence>
<dbReference type="InterPro" id="IPR003018">
    <property type="entry name" value="GAF"/>
</dbReference>
<keyword evidence="8" id="KW-1185">Reference proteome</keyword>
<organism evidence="7 8">
    <name type="scientific">Pelomonas aquatica</name>
    <dbReference type="NCBI Taxonomy" id="431058"/>
    <lineage>
        <taxon>Bacteria</taxon>
        <taxon>Pseudomonadati</taxon>
        <taxon>Pseudomonadota</taxon>
        <taxon>Betaproteobacteria</taxon>
        <taxon>Burkholderiales</taxon>
        <taxon>Sphaerotilaceae</taxon>
        <taxon>Roseateles</taxon>
    </lineage>
</organism>
<evidence type="ECO:0000256" key="3">
    <source>
        <dbReference type="PROSITE-ProRule" id="PRU00169"/>
    </source>
</evidence>
<dbReference type="PROSITE" id="PS50887">
    <property type="entry name" value="GGDEF"/>
    <property type="match status" value="1"/>
</dbReference>
<dbReference type="Gene3D" id="3.20.20.450">
    <property type="entry name" value="EAL domain"/>
    <property type="match status" value="1"/>
</dbReference>
<dbReference type="Pfam" id="PF00072">
    <property type="entry name" value="Response_reg"/>
    <property type="match status" value="1"/>
</dbReference>
<dbReference type="Pfam" id="PF13185">
    <property type="entry name" value="GAF_2"/>
    <property type="match status" value="1"/>
</dbReference>
<dbReference type="Proteomes" id="UP001180536">
    <property type="component" value="Unassembled WGS sequence"/>
</dbReference>
<dbReference type="PANTHER" id="PTHR44757:SF2">
    <property type="entry name" value="BIOFILM ARCHITECTURE MAINTENANCE PROTEIN MBAA"/>
    <property type="match status" value="1"/>
</dbReference>
<dbReference type="RefSeq" id="WP_310340325.1">
    <property type="nucleotide sequence ID" value="NZ_JAVDXQ010000001.1"/>
</dbReference>
<comment type="caution">
    <text evidence="7">The sequence shown here is derived from an EMBL/GenBank/DDBJ whole genome shotgun (WGS) entry which is preliminary data.</text>
</comment>
<dbReference type="Gene3D" id="3.30.450.40">
    <property type="match status" value="1"/>
</dbReference>
<dbReference type="InterPro" id="IPR043128">
    <property type="entry name" value="Rev_trsase/Diguanyl_cyclase"/>
</dbReference>
<evidence type="ECO:0000259" key="6">
    <source>
        <dbReference type="PROSITE" id="PS50887"/>
    </source>
</evidence>
<evidence type="ECO:0000259" key="5">
    <source>
        <dbReference type="PROSITE" id="PS50883"/>
    </source>
</evidence>
<feature type="domain" description="Response regulatory" evidence="4">
    <location>
        <begin position="5"/>
        <end position="120"/>
    </location>
</feature>
<dbReference type="Pfam" id="PF00563">
    <property type="entry name" value="EAL"/>
    <property type="match status" value="1"/>
</dbReference>
<dbReference type="SUPFAM" id="SSF52172">
    <property type="entry name" value="CheY-like"/>
    <property type="match status" value="1"/>
</dbReference>
<proteinExistence type="predicted"/>
<protein>
    <submittedName>
        <fullName evidence="7">Diguanylate cyclase (GGDEF)-like protein</fullName>
    </submittedName>
</protein>
<dbReference type="PROSITE" id="PS50110">
    <property type="entry name" value="RESPONSE_REGULATORY"/>
    <property type="match status" value="1"/>
</dbReference>
<evidence type="ECO:0000256" key="2">
    <source>
        <dbReference type="ARBA" id="ARBA00022777"/>
    </source>
</evidence>
<dbReference type="InterPro" id="IPR035919">
    <property type="entry name" value="EAL_sf"/>
</dbReference>
<dbReference type="InterPro" id="IPR001789">
    <property type="entry name" value="Sig_transdc_resp-reg_receiver"/>
</dbReference>
<dbReference type="NCBIfam" id="TIGR00254">
    <property type="entry name" value="GGDEF"/>
    <property type="match status" value="1"/>
</dbReference>
<keyword evidence="2" id="KW-0418">Kinase</keyword>
<feature type="modified residue" description="4-aspartylphosphate" evidence="3">
    <location>
        <position position="53"/>
    </location>
</feature>
<dbReference type="SMART" id="SM00448">
    <property type="entry name" value="REC"/>
    <property type="match status" value="1"/>
</dbReference>
<name>A0ABU1Z3Z4_9BURK</name>
<gene>
    <name evidence="7" type="ORF">J2X16_000057</name>
</gene>
<dbReference type="SMART" id="SM00065">
    <property type="entry name" value="GAF"/>
    <property type="match status" value="1"/>
</dbReference>
<dbReference type="InterPro" id="IPR052155">
    <property type="entry name" value="Biofilm_reg_signaling"/>
</dbReference>